<organism evidence="1 2">
    <name type="scientific">Pseudooceanicola spongiae</name>
    <dbReference type="NCBI Taxonomy" id="2613965"/>
    <lineage>
        <taxon>Bacteria</taxon>
        <taxon>Pseudomonadati</taxon>
        <taxon>Pseudomonadota</taxon>
        <taxon>Alphaproteobacteria</taxon>
        <taxon>Rhodobacterales</taxon>
        <taxon>Paracoccaceae</taxon>
        <taxon>Pseudooceanicola</taxon>
    </lineage>
</organism>
<dbReference type="Proteomes" id="UP000594118">
    <property type="component" value="Chromosome"/>
</dbReference>
<sequence length="69" mass="7522">MAAPRPSLAVKEATAAQMLDLRTPHFRKLVAAGALPQPFQIGDAQRWRVDELQAIVAGVAAKTHEDFEL</sequence>
<evidence type="ECO:0000313" key="2">
    <source>
        <dbReference type="Proteomes" id="UP000594118"/>
    </source>
</evidence>
<accession>A0A7L9WJ82</accession>
<dbReference type="AlphaFoldDB" id="A0A7L9WJ82"/>
<keyword evidence="2" id="KW-1185">Reference proteome</keyword>
<dbReference type="KEGG" id="pshq:F3W81_06270"/>
<dbReference type="EMBL" id="CP045201">
    <property type="protein sequence ID" value="QOL80451.1"/>
    <property type="molecule type" value="Genomic_DNA"/>
</dbReference>
<reference evidence="1 2" key="1">
    <citation type="submission" date="2019-10" db="EMBL/GenBank/DDBJ databases">
        <title>Pseudopuniceibacterium sp. HQ09 islated from Antarctica.</title>
        <authorList>
            <person name="Liao L."/>
            <person name="Su S."/>
            <person name="Chen B."/>
            <person name="Yu Y."/>
        </authorList>
    </citation>
    <scope>NUCLEOTIDE SEQUENCE [LARGE SCALE GENOMIC DNA]</scope>
    <source>
        <strain evidence="1 2">HQ09</strain>
    </source>
</reference>
<evidence type="ECO:0000313" key="1">
    <source>
        <dbReference type="EMBL" id="QOL80451.1"/>
    </source>
</evidence>
<dbReference type="RefSeq" id="WP_193082771.1">
    <property type="nucleotide sequence ID" value="NZ_CP045201.1"/>
</dbReference>
<gene>
    <name evidence="1" type="ORF">F3W81_06270</name>
</gene>
<name>A0A7L9WJ82_9RHOB</name>
<protein>
    <submittedName>
        <fullName evidence="1">Uncharacterized protein</fullName>
    </submittedName>
</protein>
<dbReference type="Gene3D" id="1.10.238.160">
    <property type="match status" value="1"/>
</dbReference>
<proteinExistence type="predicted"/>